<evidence type="ECO:0000256" key="5">
    <source>
        <dbReference type="ARBA" id="ARBA00022692"/>
    </source>
</evidence>
<gene>
    <name evidence="9" type="ORF">L9S41_09335</name>
</gene>
<name>A0ABY5ZGU0_9BACT</name>
<keyword evidence="7" id="KW-0998">Cell outer membrane</keyword>
<dbReference type="Gene3D" id="3.40.50.2300">
    <property type="match status" value="2"/>
</dbReference>
<dbReference type="PANTHER" id="PTHR30026">
    <property type="entry name" value="OUTER MEMBRANE PROTEIN TOLC"/>
    <property type="match status" value="1"/>
</dbReference>
<evidence type="ECO:0000256" key="3">
    <source>
        <dbReference type="ARBA" id="ARBA00022448"/>
    </source>
</evidence>
<evidence type="ECO:0000256" key="8">
    <source>
        <dbReference type="SAM" id="SignalP"/>
    </source>
</evidence>
<accession>A0ABY5ZGU0</accession>
<dbReference type="InterPro" id="IPR051906">
    <property type="entry name" value="TolC-like"/>
</dbReference>
<dbReference type="Proteomes" id="UP001060414">
    <property type="component" value="Chromosome"/>
</dbReference>
<feature type="chain" id="PRO_5046407835" evidence="8">
    <location>
        <begin position="27"/>
        <end position="797"/>
    </location>
</feature>
<organism evidence="9 10">
    <name type="scientific">Geoalkalibacter halelectricus</name>
    <dbReference type="NCBI Taxonomy" id="2847045"/>
    <lineage>
        <taxon>Bacteria</taxon>
        <taxon>Pseudomonadati</taxon>
        <taxon>Thermodesulfobacteriota</taxon>
        <taxon>Desulfuromonadia</taxon>
        <taxon>Desulfuromonadales</taxon>
        <taxon>Geoalkalibacteraceae</taxon>
        <taxon>Geoalkalibacter</taxon>
    </lineage>
</organism>
<evidence type="ECO:0000313" key="9">
    <source>
        <dbReference type="EMBL" id="UWZ77906.1"/>
    </source>
</evidence>
<dbReference type="EMBL" id="CP092109">
    <property type="protein sequence ID" value="UWZ77906.1"/>
    <property type="molecule type" value="Genomic_DNA"/>
</dbReference>
<dbReference type="Gene3D" id="1.20.1600.10">
    <property type="entry name" value="Outer membrane efflux proteins (OEP)"/>
    <property type="match status" value="1"/>
</dbReference>
<evidence type="ECO:0000313" key="10">
    <source>
        <dbReference type="Proteomes" id="UP001060414"/>
    </source>
</evidence>
<keyword evidence="3" id="KW-0813">Transport</keyword>
<evidence type="ECO:0000256" key="7">
    <source>
        <dbReference type="ARBA" id="ARBA00023237"/>
    </source>
</evidence>
<keyword evidence="6" id="KW-0472">Membrane</keyword>
<keyword evidence="5" id="KW-0812">Transmembrane</keyword>
<comment type="similarity">
    <text evidence="2">Belongs to the outer membrane factor (OMF) (TC 1.B.17) family.</text>
</comment>
<dbReference type="PANTHER" id="PTHR30026:SF20">
    <property type="entry name" value="OUTER MEMBRANE PROTEIN TOLC"/>
    <property type="match status" value="1"/>
</dbReference>
<keyword evidence="8" id="KW-0732">Signal</keyword>
<feature type="signal peptide" evidence="8">
    <location>
        <begin position="1"/>
        <end position="26"/>
    </location>
</feature>
<dbReference type="Pfam" id="PF02321">
    <property type="entry name" value="OEP"/>
    <property type="match status" value="2"/>
</dbReference>
<evidence type="ECO:0000256" key="4">
    <source>
        <dbReference type="ARBA" id="ARBA00022452"/>
    </source>
</evidence>
<comment type="subcellular location">
    <subcellularLocation>
        <location evidence="1">Cell outer membrane</location>
    </subcellularLocation>
</comment>
<protein>
    <submittedName>
        <fullName evidence="9">TolC family protein</fullName>
    </submittedName>
</protein>
<evidence type="ECO:0000256" key="2">
    <source>
        <dbReference type="ARBA" id="ARBA00007613"/>
    </source>
</evidence>
<reference evidence="9" key="1">
    <citation type="journal article" date="2022" name="Environ. Microbiol.">
        <title>Geoalkalibacter halelectricus SAP #1 sp. nov. possessing extracellular electron transfer and mineral#reducing capabilities from a haloalkaline environment.</title>
        <authorList>
            <person name="Yadav S."/>
            <person name="Singh R."/>
            <person name="Sundharam S.S."/>
            <person name="Chaudhary S."/>
            <person name="Krishnamurthi S."/>
            <person name="Patil S.A."/>
        </authorList>
    </citation>
    <scope>NUCLEOTIDE SEQUENCE</scope>
    <source>
        <strain evidence="9">SAP-1</strain>
    </source>
</reference>
<dbReference type="InterPro" id="IPR003423">
    <property type="entry name" value="OMP_efflux"/>
</dbReference>
<evidence type="ECO:0000256" key="1">
    <source>
        <dbReference type="ARBA" id="ARBA00004442"/>
    </source>
</evidence>
<evidence type="ECO:0000256" key="6">
    <source>
        <dbReference type="ARBA" id="ARBA00023136"/>
    </source>
</evidence>
<keyword evidence="10" id="KW-1185">Reference proteome</keyword>
<dbReference type="RefSeq" id="WP_260746254.1">
    <property type="nucleotide sequence ID" value="NZ_CP092109.1"/>
</dbReference>
<proteinExistence type="inferred from homology"/>
<sequence>MKRARLFWFSLMFLGALLLPAQPAPAAALTIGVVVDGPWEGNQQVLELFRREIEVLVGREFPLAFPAEKLHIGDWRVSSIRRAIDQLLTDPQVDVVLAMGVIASHELSTRGPLPKPAIAPFIIDQKMQGVARRNDASGVPNLSYIAVPPPTERDLRVFHDLSPFSHLAVLHNRPFVEAIPGLEANYADLARELGVRLTLVAVDDDAAEALQRLPAGVDAVYVAPLLRLAPGEFSQLVRGLKARGLPSFSLRGRPEVERGLLAGIAMDDFPQRARRTALNLQRILLGEKPADLAVGLVPGERLVINMDTARDIGFYPSWRFLTEAELLFEDGRPRGMLQSLAGVAREALKANLDLAAASQTLIAGEHQVAQARAALLPQAWVGAEALIIDRDRAASSFGNQAQRTLSATARLRQSLYSETAWAGFESAEYLQQAREEEVKVVRLDVIAEAVRAYLGVLRAQTVRRIEGQNLELTRTNLELARVRSSVGISGPEEVYRWESQIATDRQRVIAAEVNEDLARLALNRLLQRPAETPFQLEELRLDAPELLVGRPEVFRYVDNPWDFKIFRDFMVREGLARAPELERFDAAIAAERRQQAAARRAFHVPELTLQADLSHRLAEGGVGQNPPGGDLPLPQEDDTRWSLALNLNLPLTTGGARRAELGRTTSEVARLQLERAAFAQRLEELIRARLLASRGSFAGIHLSRAAADAAHNNLEMVKDAYSRGVVSIVDLLDAQSSARVADLVAANAVYDFLFDFNEVERATGLFFFLESAGEQQDLLARLQDFFAAAAPRTQPLR</sequence>
<dbReference type="SUPFAM" id="SSF56954">
    <property type="entry name" value="Outer membrane efflux proteins (OEP)"/>
    <property type="match status" value="1"/>
</dbReference>
<keyword evidence="4" id="KW-1134">Transmembrane beta strand</keyword>